<organism evidence="1 2">
    <name type="scientific">Paenibacillus nuruki</name>
    <dbReference type="NCBI Taxonomy" id="1886670"/>
    <lineage>
        <taxon>Bacteria</taxon>
        <taxon>Bacillati</taxon>
        <taxon>Bacillota</taxon>
        <taxon>Bacilli</taxon>
        <taxon>Bacillales</taxon>
        <taxon>Paenibacillaceae</taxon>
        <taxon>Paenibacillus</taxon>
    </lineage>
</organism>
<protein>
    <submittedName>
        <fullName evidence="1">Uncharacterized protein</fullName>
    </submittedName>
</protein>
<reference evidence="1 2" key="1">
    <citation type="submission" date="2016-08" db="EMBL/GenBank/DDBJ databases">
        <title>Genome sequencing of Paenibacillus sp. TI45-13ar, isolated from Korean traditional nuruk.</title>
        <authorList>
            <person name="Kim S.-J."/>
        </authorList>
    </citation>
    <scope>NUCLEOTIDE SEQUENCE [LARGE SCALE GENOMIC DNA]</scope>
    <source>
        <strain evidence="1 2">TI45-13ar</strain>
    </source>
</reference>
<sequence length="148" mass="16610">MLNTIQVMTDTATLCIYDLQALKHRLEDTSDWWSIPEDELLEVNLGNVAFLNVGADGLYTMQQVEDIQQTSVQLWINVPSGQLYAGAAENVTGGELEPEDGDSGQYITVEPGVYHLKIARNEQQIEFALLRTEHQQATNEFKDLIRIG</sequence>
<dbReference type="EMBL" id="MDER01000032">
    <property type="protein sequence ID" value="ODP29153.1"/>
    <property type="molecule type" value="Genomic_DNA"/>
</dbReference>
<gene>
    <name evidence="1" type="ORF">PTI45_01664</name>
</gene>
<comment type="caution">
    <text evidence="1">The sequence shown here is derived from an EMBL/GenBank/DDBJ whole genome shotgun (WGS) entry which is preliminary data.</text>
</comment>
<proteinExistence type="predicted"/>
<evidence type="ECO:0000313" key="1">
    <source>
        <dbReference type="EMBL" id="ODP29153.1"/>
    </source>
</evidence>
<dbReference type="Pfam" id="PF19923">
    <property type="entry name" value="DUF6386"/>
    <property type="match status" value="1"/>
</dbReference>
<keyword evidence="2" id="KW-1185">Reference proteome</keyword>
<dbReference type="AlphaFoldDB" id="A0A1E3L672"/>
<dbReference type="STRING" id="1886670.PTI45_01664"/>
<dbReference type="RefSeq" id="WP_069327092.1">
    <property type="nucleotide sequence ID" value="NZ_MDER01000032.1"/>
</dbReference>
<dbReference type="InterPro" id="IPR045665">
    <property type="entry name" value="DUF6386"/>
</dbReference>
<evidence type="ECO:0000313" key="2">
    <source>
        <dbReference type="Proteomes" id="UP000094578"/>
    </source>
</evidence>
<accession>A0A1E3L672</accession>
<name>A0A1E3L672_9BACL</name>
<dbReference type="Proteomes" id="UP000094578">
    <property type="component" value="Unassembled WGS sequence"/>
</dbReference>